<reference evidence="1" key="1">
    <citation type="submission" date="2022-10" db="EMBL/GenBank/DDBJ databases">
        <title>Culturing micro-colonial fungi from biological soil crusts in the Mojave desert and describing Neophaeococcomyces mojavensis, and introducing the new genera and species Taxawa tesnikishii.</title>
        <authorList>
            <person name="Kurbessoian T."/>
            <person name="Stajich J.E."/>
        </authorList>
    </citation>
    <scope>NUCLEOTIDE SEQUENCE</scope>
    <source>
        <strain evidence="1">JES_112</strain>
    </source>
</reference>
<comment type="caution">
    <text evidence="1">The sequence shown here is derived from an EMBL/GenBank/DDBJ whole genome shotgun (WGS) entry which is preliminary data.</text>
</comment>
<accession>A0ACC3ADA9</accession>
<organism evidence="1 2">
    <name type="scientific">Neophaeococcomyces mojaviensis</name>
    <dbReference type="NCBI Taxonomy" id="3383035"/>
    <lineage>
        <taxon>Eukaryota</taxon>
        <taxon>Fungi</taxon>
        <taxon>Dikarya</taxon>
        <taxon>Ascomycota</taxon>
        <taxon>Pezizomycotina</taxon>
        <taxon>Eurotiomycetes</taxon>
        <taxon>Chaetothyriomycetidae</taxon>
        <taxon>Chaetothyriales</taxon>
        <taxon>Chaetothyriales incertae sedis</taxon>
        <taxon>Neophaeococcomyces</taxon>
    </lineage>
</organism>
<name>A0ACC3ADA9_9EURO</name>
<protein>
    <submittedName>
        <fullName evidence="1">Uncharacterized protein</fullName>
    </submittedName>
</protein>
<dbReference type="EMBL" id="JAPDRQ010000035">
    <property type="protein sequence ID" value="KAJ9659969.1"/>
    <property type="molecule type" value="Genomic_DNA"/>
</dbReference>
<keyword evidence="2" id="KW-1185">Reference proteome</keyword>
<evidence type="ECO:0000313" key="2">
    <source>
        <dbReference type="Proteomes" id="UP001172386"/>
    </source>
</evidence>
<dbReference type="Proteomes" id="UP001172386">
    <property type="component" value="Unassembled WGS sequence"/>
</dbReference>
<gene>
    <name evidence="1" type="ORF">H2198_002859</name>
</gene>
<proteinExistence type="predicted"/>
<evidence type="ECO:0000313" key="1">
    <source>
        <dbReference type="EMBL" id="KAJ9659969.1"/>
    </source>
</evidence>
<sequence length="806" mass="88834">MNSTPTRRSKRQRIASKQHSDTVGWTEETLQMLRASSESSDRSSTSLESEPVYERRDVEFQNAAVADADEDMEEEVIHDSERLSDASALEDDANDPDLITTVTRGSSTVATSTKKTKSVLRSRVQLTKAWAAEKGLRNRMVPEGREYLKGTNDKTYAQNYGPDLDDLYPILQSRDVWHIFSRDVTLPSRASLASALKLIPKGYLKPKSPSSAQPENGAKQTANSEPASRQVVSLLSREEAYAKKYLEIGSSHDIVLGPWDSAKKFKIGYLQAFDVSQAWTKTLSLSESHPTSDAGHNSWHQGWLFNIGARPQHLAWAPTDSDHQYLAVTSKSSQTQRDTAPPVSSKLAPAFCPSPAYPSHIQIWRIKALLSNAETPALIDYDTSPQLSQVLCTKWGNILRIEWSPLPENVPLPIPSRRNLAILSSDGCVRVVHVDLQESAKTIYLEYQQPQSVAQPPSHTIHTTFCFASPYDLVIGGADGAVRIYNCKTIDSTGILQPYLTIQAHSTYVMSVSVPMETPHFLCSSSASGEMTLTDLRSPVIDRLPIHKARLPTRNLSYLPFTRMFITTNDASGNSQPDGTTLSTVVCHSLRHFYFTKAIMKLPEASGITTCLVTSQFHPCILVANAQGSVWASNHLRRCLPMAHGPAKDVTGGGWMQKIFEYDWQPLPVPPPATQSLSQPRSSTSPSNEHPPTHQFVSSPVISSESKTMIDIYYGSSTRPGSSRIHEGFRPERIELSVQSKKTSKPNPEDVIPGSGKSTASSQVIFHEEQAVSAMAWNPNPRFASWAAVSWGSGVMRVGDLGHDAI</sequence>